<dbReference type="Proteomes" id="UP001145072">
    <property type="component" value="Unassembled WGS sequence"/>
</dbReference>
<dbReference type="AlphaFoldDB" id="A0A9X3WMX0"/>
<dbReference type="InterPro" id="IPR010099">
    <property type="entry name" value="SDR39U1"/>
</dbReference>
<dbReference type="InterPro" id="IPR013549">
    <property type="entry name" value="DUF1731"/>
</dbReference>
<dbReference type="Pfam" id="PF08338">
    <property type="entry name" value="DUF1731"/>
    <property type="match status" value="1"/>
</dbReference>
<evidence type="ECO:0000313" key="5">
    <source>
        <dbReference type="Proteomes" id="UP001145072"/>
    </source>
</evidence>
<dbReference type="SUPFAM" id="SSF51735">
    <property type="entry name" value="NAD(P)-binding Rossmann-fold domains"/>
    <property type="match status" value="1"/>
</dbReference>
<feature type="domain" description="DUF1731" evidence="3">
    <location>
        <begin position="251"/>
        <end position="297"/>
    </location>
</feature>
<name>A0A9X3WMX0_9BACI</name>
<comment type="caution">
    <text evidence="4">The sequence shown here is derived from an EMBL/GenBank/DDBJ whole genome shotgun (WGS) entry which is preliminary data.</text>
</comment>
<dbReference type="Pfam" id="PF01370">
    <property type="entry name" value="Epimerase"/>
    <property type="match status" value="1"/>
</dbReference>
<sequence>MHIAVTGGTGFIGSKVTESLIKQGHHIYVLTRSPDKHENTEQITYVGWLKETYKPETELPNLDAIINLAGDSLFGYWTETKKQRIIDSRIQATENAVALIEKLDQKPSVFINASAIGFYGTSDTETFTENTTTPGNDFLAEVTSQWEQTAKKANELGVRTVFTRFGIVLGKEGALPMMALPFKMFAGGKVGTGEQWMSWVHVDDVVEMIKFSLHHSNVEGALNVTAPNPVRNKAFSKTLARVLGRPYWLPAPAFAMKTILGEMSLLVLEGQCVKPNKATESGYTFLYPELTEALREIYLQKTH</sequence>
<dbReference type="EMBL" id="JAMQJZ010000013">
    <property type="protein sequence ID" value="MDC3421693.1"/>
    <property type="molecule type" value="Genomic_DNA"/>
</dbReference>
<dbReference type="CDD" id="cd05242">
    <property type="entry name" value="SDR_a8"/>
    <property type="match status" value="1"/>
</dbReference>
<accession>A0A9X3WMX0</accession>
<dbReference type="InterPro" id="IPR001509">
    <property type="entry name" value="Epimerase_deHydtase"/>
</dbReference>
<comment type="similarity">
    <text evidence="1">Belongs to the NAD(P)-dependent epimerase/dehydratase family. SDR39U1 subfamily.</text>
</comment>
<dbReference type="PANTHER" id="PTHR11092">
    <property type="entry name" value="SUGAR NUCLEOTIDE EPIMERASE RELATED"/>
    <property type="match status" value="1"/>
</dbReference>
<evidence type="ECO:0000259" key="3">
    <source>
        <dbReference type="Pfam" id="PF08338"/>
    </source>
</evidence>
<evidence type="ECO:0000259" key="2">
    <source>
        <dbReference type="Pfam" id="PF01370"/>
    </source>
</evidence>
<feature type="domain" description="NAD-dependent epimerase/dehydratase" evidence="2">
    <location>
        <begin position="3"/>
        <end position="223"/>
    </location>
</feature>
<proteinExistence type="inferred from homology"/>
<evidence type="ECO:0000313" key="4">
    <source>
        <dbReference type="EMBL" id="MDC3421693.1"/>
    </source>
</evidence>
<dbReference type="Gene3D" id="3.40.50.720">
    <property type="entry name" value="NAD(P)-binding Rossmann-like Domain"/>
    <property type="match status" value="1"/>
</dbReference>
<dbReference type="RefSeq" id="WP_259865964.1">
    <property type="nucleotide sequence ID" value="NZ_JAMQJZ010000013.1"/>
</dbReference>
<dbReference type="NCBIfam" id="TIGR01777">
    <property type="entry name" value="yfcH"/>
    <property type="match status" value="1"/>
</dbReference>
<reference evidence="4" key="1">
    <citation type="submission" date="2022-06" db="EMBL/GenBank/DDBJ databases">
        <title>Aquibacillus sp. a new bacterium isolated from soil saline samples.</title>
        <authorList>
            <person name="Galisteo C."/>
            <person name="De La Haba R."/>
            <person name="Sanchez-Porro C."/>
            <person name="Ventosa A."/>
        </authorList>
    </citation>
    <scope>NUCLEOTIDE SEQUENCE</scope>
    <source>
        <strain evidence="4">JCM 12387</strain>
    </source>
</reference>
<dbReference type="InterPro" id="IPR036291">
    <property type="entry name" value="NAD(P)-bd_dom_sf"/>
</dbReference>
<protein>
    <submittedName>
        <fullName evidence="4">TIGR01777 family oxidoreductase</fullName>
    </submittedName>
</protein>
<dbReference type="PANTHER" id="PTHR11092:SF0">
    <property type="entry name" value="EPIMERASE FAMILY PROTEIN SDR39U1"/>
    <property type="match status" value="1"/>
</dbReference>
<keyword evidence="5" id="KW-1185">Reference proteome</keyword>
<gene>
    <name evidence="4" type="ORF">NC661_15070</name>
</gene>
<organism evidence="4 5">
    <name type="scientific">Aquibacillus koreensis</name>
    <dbReference type="NCBI Taxonomy" id="279446"/>
    <lineage>
        <taxon>Bacteria</taxon>
        <taxon>Bacillati</taxon>
        <taxon>Bacillota</taxon>
        <taxon>Bacilli</taxon>
        <taxon>Bacillales</taxon>
        <taxon>Bacillaceae</taxon>
        <taxon>Aquibacillus</taxon>
    </lineage>
</organism>
<evidence type="ECO:0000256" key="1">
    <source>
        <dbReference type="ARBA" id="ARBA00009353"/>
    </source>
</evidence>